<name>A0A915LQ38_MELJA</name>
<dbReference type="InterPro" id="IPR000651">
    <property type="entry name" value="Ras-like_Gua-exchang_fac_N"/>
</dbReference>
<dbReference type="Gene3D" id="1.20.870.10">
    <property type="entry name" value="Son of sevenless (SoS) protein Chain: S domain 1"/>
    <property type="match status" value="1"/>
</dbReference>
<dbReference type="InterPro" id="IPR008937">
    <property type="entry name" value="Ras-like_GEF"/>
</dbReference>
<dbReference type="PROSITE" id="PS50212">
    <property type="entry name" value="RASGEF_NTER"/>
    <property type="match status" value="1"/>
</dbReference>
<dbReference type="InterPro" id="IPR036964">
    <property type="entry name" value="RASGEF_cat_dom_sf"/>
</dbReference>
<sequence length="862" mass="98688">MTGSSKYWGEEEYPDAIYSVYLKKVRYVSPINDEGISFRDTDSTQDHLQWETIREKVVKAGSLKRIVESLLDSEGKLDSRQFNIFFTTYRSFAKTEEVLDLIIEWYFCLSNELLLDSSKKSTERLKMMKSTLKSIIVCWLDMYSDDFYVINSKNSLEKDKNEFILIEKIILFSKSNGLNDIKSKARKLREYFKNVLGEVGLCAQIPSIARVSFSLTGHEPPITISSPISSNNFKSKNIFDEKEHFRYAKALAESQSRAQMFDVACDNSLQIAEQLTFWDALLFKQLKIYQCLGSIWGKRHKLNSDYVYSVRATIDQFNSLCQRVMTSIVLPDCKTEFRAQIIEKWINIAKELHSLNNLSSLKAVLSSLQSQPVFRLKNVWSLVSKNSLSQLNELSSIFESNIETEDFSEYQNDNSLSDNLTPKKPPRRTKSDLNMSFETTQGICPYLGTFLTELAMIDQAHPDKTENGLINFEKHRYEFEVLAKLRLYQSAARAYSFSMDQAFCVWFHFLPALDEKECFVRSLDIEPYTNEQQMTPETARRKTRDAFIPMGKINSLKLNLQLGNSSFIEQRQKMKTLEKYNYSNESNYPPSVKLLEKPPKSQLRSRSQGSKKDCRYKTTENNINGSCSKEIMLGKEIAPNFVAHKKSPSMLPSTSTSFASSSLCTPSPISTEPTTSSSNGKFNRFHTTNQNIIKEENDYLKEVLERKKHFQKSTTSSSSSRSSLGMLIQQQQQNNYFGGISPSSMSCIKVINGDKMIQVVRKALEKHLIDPEEALDYCLVQLLPDGGELVFPEKCNPFYAVAPDPLSPMTNCILRKKISKTNYINTPNLSSTISNSNQHPAEIKKLNKQKRSNLLRWSSGFL</sequence>
<dbReference type="AlphaFoldDB" id="A0A915LQ38"/>
<evidence type="ECO:0000256" key="1">
    <source>
        <dbReference type="ARBA" id="ARBA00022658"/>
    </source>
</evidence>
<organism evidence="7 8">
    <name type="scientific">Meloidogyne javanica</name>
    <name type="common">Root-knot nematode worm</name>
    <dbReference type="NCBI Taxonomy" id="6303"/>
    <lineage>
        <taxon>Eukaryota</taxon>
        <taxon>Metazoa</taxon>
        <taxon>Ecdysozoa</taxon>
        <taxon>Nematoda</taxon>
        <taxon>Chromadorea</taxon>
        <taxon>Rhabditida</taxon>
        <taxon>Tylenchina</taxon>
        <taxon>Tylenchomorpha</taxon>
        <taxon>Tylenchoidea</taxon>
        <taxon>Meloidogynidae</taxon>
        <taxon>Meloidogyninae</taxon>
        <taxon>Meloidogyne</taxon>
        <taxon>Meloidogyne incognita group</taxon>
    </lineage>
</organism>
<dbReference type="InterPro" id="IPR029071">
    <property type="entry name" value="Ubiquitin-like_domsf"/>
</dbReference>
<protein>
    <submittedName>
        <fullName evidence="8">Ral guanine nucleotide dissociation stimulator-like 1</fullName>
    </submittedName>
</protein>
<dbReference type="Gene3D" id="3.10.20.90">
    <property type="entry name" value="Phosphatidylinositol 3-kinase Catalytic Subunit, Chain A, domain 1"/>
    <property type="match status" value="1"/>
</dbReference>
<dbReference type="SMART" id="SM00314">
    <property type="entry name" value="RA"/>
    <property type="match status" value="1"/>
</dbReference>
<dbReference type="GO" id="GO:0005085">
    <property type="term" value="F:guanyl-nucleotide exchange factor activity"/>
    <property type="evidence" value="ECO:0007669"/>
    <property type="project" value="UniProtKB-KW"/>
</dbReference>
<feature type="region of interest" description="Disordered" evidence="3">
    <location>
        <begin position="588"/>
        <end position="618"/>
    </location>
</feature>
<feature type="region of interest" description="Disordered" evidence="3">
    <location>
        <begin position="662"/>
        <end position="683"/>
    </location>
</feature>
<dbReference type="CDD" id="cd06224">
    <property type="entry name" value="REM"/>
    <property type="match status" value="1"/>
</dbReference>
<evidence type="ECO:0000259" key="5">
    <source>
        <dbReference type="PROSITE" id="PS50200"/>
    </source>
</evidence>
<keyword evidence="7" id="KW-1185">Reference proteome</keyword>
<dbReference type="SMART" id="SM00147">
    <property type="entry name" value="RasGEF"/>
    <property type="match status" value="1"/>
</dbReference>
<reference evidence="8" key="1">
    <citation type="submission" date="2022-11" db="UniProtKB">
        <authorList>
            <consortium name="WormBaseParasite"/>
        </authorList>
    </citation>
    <scope>IDENTIFICATION</scope>
</reference>
<accession>A0A915LQ38</accession>
<dbReference type="GO" id="GO:0005886">
    <property type="term" value="C:plasma membrane"/>
    <property type="evidence" value="ECO:0007669"/>
    <property type="project" value="TreeGrafter"/>
</dbReference>
<feature type="domain" description="N-terminal Ras-GEF" evidence="6">
    <location>
        <begin position="54"/>
        <end position="189"/>
    </location>
</feature>
<dbReference type="SUPFAM" id="SSF54236">
    <property type="entry name" value="Ubiquitin-like"/>
    <property type="match status" value="1"/>
</dbReference>
<feature type="compositionally biased region" description="Low complexity" evidence="3">
    <location>
        <begin position="662"/>
        <end position="678"/>
    </location>
</feature>
<evidence type="ECO:0000259" key="4">
    <source>
        <dbReference type="PROSITE" id="PS50009"/>
    </source>
</evidence>
<evidence type="ECO:0000259" key="6">
    <source>
        <dbReference type="PROSITE" id="PS50212"/>
    </source>
</evidence>
<proteinExistence type="predicted"/>
<feature type="compositionally biased region" description="Polar residues" evidence="3">
    <location>
        <begin position="411"/>
        <end position="420"/>
    </location>
</feature>
<dbReference type="WBParaSite" id="scaffold15743_cov236.g18008">
    <property type="protein sequence ID" value="scaffold15743_cov236.g18008"/>
    <property type="gene ID" value="scaffold15743_cov236.g18008"/>
</dbReference>
<evidence type="ECO:0000256" key="2">
    <source>
        <dbReference type="PROSITE-ProRule" id="PRU00168"/>
    </source>
</evidence>
<dbReference type="Gene3D" id="1.10.840.10">
    <property type="entry name" value="Ras guanine-nucleotide exchange factors catalytic domain"/>
    <property type="match status" value="1"/>
</dbReference>
<dbReference type="PROSITE" id="PS50009">
    <property type="entry name" value="RASGEF_CAT"/>
    <property type="match status" value="1"/>
</dbReference>
<dbReference type="Pfam" id="PF00618">
    <property type="entry name" value="RasGEF_N"/>
    <property type="match status" value="1"/>
</dbReference>
<feature type="region of interest" description="Disordered" evidence="3">
    <location>
        <begin position="411"/>
        <end position="432"/>
    </location>
</feature>
<evidence type="ECO:0000313" key="7">
    <source>
        <dbReference type="Proteomes" id="UP000887561"/>
    </source>
</evidence>
<dbReference type="Proteomes" id="UP000887561">
    <property type="component" value="Unplaced"/>
</dbReference>
<evidence type="ECO:0000256" key="3">
    <source>
        <dbReference type="SAM" id="MobiDB-lite"/>
    </source>
</evidence>
<dbReference type="PANTHER" id="PTHR23113:SF312">
    <property type="entry name" value="RAL GUANINE NUCLEOTIDE DISSOCIATION STIMULATOR-LIKE, ISOFORM E"/>
    <property type="match status" value="1"/>
</dbReference>
<keyword evidence="1 2" id="KW-0344">Guanine-nucleotide releasing factor</keyword>
<dbReference type="SUPFAM" id="SSF48366">
    <property type="entry name" value="Ras GEF"/>
    <property type="match status" value="1"/>
</dbReference>
<dbReference type="Pfam" id="PF00617">
    <property type="entry name" value="RasGEF"/>
    <property type="match status" value="1"/>
</dbReference>
<dbReference type="SMART" id="SM00229">
    <property type="entry name" value="RasGEFN"/>
    <property type="match status" value="1"/>
</dbReference>
<dbReference type="PROSITE" id="PS50200">
    <property type="entry name" value="RA"/>
    <property type="match status" value="1"/>
</dbReference>
<dbReference type="InterPro" id="IPR023578">
    <property type="entry name" value="Ras_GEF_dom_sf"/>
</dbReference>
<dbReference type="InterPro" id="IPR000159">
    <property type="entry name" value="RA_dom"/>
</dbReference>
<dbReference type="CDD" id="cd00155">
    <property type="entry name" value="RasGEF"/>
    <property type="match status" value="1"/>
</dbReference>
<feature type="domain" description="Ras-GEF" evidence="4">
    <location>
        <begin position="267"/>
        <end position="528"/>
    </location>
</feature>
<dbReference type="InterPro" id="IPR001895">
    <property type="entry name" value="RASGEF_cat_dom"/>
</dbReference>
<dbReference type="PANTHER" id="PTHR23113">
    <property type="entry name" value="GUANINE NUCLEOTIDE EXCHANGE FACTOR"/>
    <property type="match status" value="1"/>
</dbReference>
<feature type="domain" description="Ras-associating" evidence="5">
    <location>
        <begin position="747"/>
        <end position="819"/>
    </location>
</feature>
<dbReference type="GO" id="GO:0007265">
    <property type="term" value="P:Ras protein signal transduction"/>
    <property type="evidence" value="ECO:0007669"/>
    <property type="project" value="TreeGrafter"/>
</dbReference>
<dbReference type="Pfam" id="PF00788">
    <property type="entry name" value="RA"/>
    <property type="match status" value="1"/>
</dbReference>
<evidence type="ECO:0000313" key="8">
    <source>
        <dbReference type="WBParaSite" id="scaffold15743_cov236.g18008"/>
    </source>
</evidence>